<keyword evidence="3" id="KW-1185">Reference proteome</keyword>
<feature type="compositionally biased region" description="Basic residues" evidence="1">
    <location>
        <begin position="19"/>
        <end position="35"/>
    </location>
</feature>
<proteinExistence type="predicted"/>
<sequence>MQKRFHLTTISPSSNERKFHNRPTRSRFLPSKRSRSSSLSSQISGCSSSPQRSRSRSRSPNKNDYSSTRKSRSPVQNSEKRSFISSPRTRPRFISHRNVQRHTFSNFNKVYQIPTFRNSKNLMNSHKFNNFKYNMNAANIDLRGSNTGKNSFIRPYYGKKYYANRNITNYLPSQSKEIPKKFDDINQKLTTSFTISEVTSGDETVKEVDTKPRLLFQTPKSAYESSLRSPLFHKTIISDARDDIIDFILKCCIRLQLPMVIVAAVLKSYHKYHEYNNKRKINWHEQFIDEFDEELLGISCILIEIENTKYFKGIRKAMNIGWRLKYPNIPLDGCDKLKKTVKIMMSNVKNAIGREPPNKTPIKSASRVIRTLKDEFGPNALADPLFNKFVQNIWTMIINCLCSTRIAITYSSDELATAVIYITSGSVGIDLKKDFDAFCVESSGSDPLRIKDAILEIATMKQRNQFNCAELT</sequence>
<feature type="region of interest" description="Disordered" evidence="1">
    <location>
        <begin position="1"/>
        <end position="92"/>
    </location>
</feature>
<feature type="compositionally biased region" description="Low complexity" evidence="1">
    <location>
        <begin position="36"/>
        <end position="52"/>
    </location>
</feature>
<name>A0A8H3XC30_GIGMA</name>
<feature type="compositionally biased region" description="Polar residues" evidence="1">
    <location>
        <begin position="60"/>
        <end position="88"/>
    </location>
</feature>
<reference evidence="2 3" key="1">
    <citation type="journal article" date="2019" name="Environ. Microbiol.">
        <title>At the nexus of three kingdoms: the genome of the mycorrhizal fungus Gigaspora margarita provides insights into plant, endobacterial and fungal interactions.</title>
        <authorList>
            <person name="Venice F."/>
            <person name="Ghignone S."/>
            <person name="Salvioli di Fossalunga A."/>
            <person name="Amselem J."/>
            <person name="Novero M."/>
            <person name="Xianan X."/>
            <person name="Sedzielewska Toro K."/>
            <person name="Morin E."/>
            <person name="Lipzen A."/>
            <person name="Grigoriev I.V."/>
            <person name="Henrissat B."/>
            <person name="Martin F.M."/>
            <person name="Bonfante P."/>
        </authorList>
    </citation>
    <scope>NUCLEOTIDE SEQUENCE [LARGE SCALE GENOMIC DNA]</scope>
    <source>
        <strain evidence="2 3">BEG34</strain>
    </source>
</reference>
<evidence type="ECO:0000256" key="1">
    <source>
        <dbReference type="SAM" id="MobiDB-lite"/>
    </source>
</evidence>
<dbReference type="OrthoDB" id="2397323at2759"/>
<dbReference type="Proteomes" id="UP000439903">
    <property type="component" value="Unassembled WGS sequence"/>
</dbReference>
<dbReference type="EMBL" id="WTPW01001251">
    <property type="protein sequence ID" value="KAF0446451.1"/>
    <property type="molecule type" value="Genomic_DNA"/>
</dbReference>
<gene>
    <name evidence="2" type="ORF">F8M41_002933</name>
</gene>
<evidence type="ECO:0000313" key="3">
    <source>
        <dbReference type="Proteomes" id="UP000439903"/>
    </source>
</evidence>
<dbReference type="AlphaFoldDB" id="A0A8H3XC30"/>
<organism evidence="2 3">
    <name type="scientific">Gigaspora margarita</name>
    <dbReference type="NCBI Taxonomy" id="4874"/>
    <lineage>
        <taxon>Eukaryota</taxon>
        <taxon>Fungi</taxon>
        <taxon>Fungi incertae sedis</taxon>
        <taxon>Mucoromycota</taxon>
        <taxon>Glomeromycotina</taxon>
        <taxon>Glomeromycetes</taxon>
        <taxon>Diversisporales</taxon>
        <taxon>Gigasporaceae</taxon>
        <taxon>Gigaspora</taxon>
    </lineage>
</organism>
<evidence type="ECO:0000313" key="2">
    <source>
        <dbReference type="EMBL" id="KAF0446451.1"/>
    </source>
</evidence>
<protein>
    <submittedName>
        <fullName evidence="2">Uncharacterized protein</fullName>
    </submittedName>
</protein>
<comment type="caution">
    <text evidence="2">The sequence shown here is derived from an EMBL/GenBank/DDBJ whole genome shotgun (WGS) entry which is preliminary data.</text>
</comment>
<accession>A0A8H3XC30</accession>